<comment type="catalytic activity">
    <reaction evidence="8">
        <text>adenosine + H2O + H(+) = inosine + NH4(+)</text>
        <dbReference type="Rhea" id="RHEA:24408"/>
        <dbReference type="ChEBI" id="CHEBI:15377"/>
        <dbReference type="ChEBI" id="CHEBI:15378"/>
        <dbReference type="ChEBI" id="CHEBI:16335"/>
        <dbReference type="ChEBI" id="CHEBI:17596"/>
        <dbReference type="ChEBI" id="CHEBI:28938"/>
        <dbReference type="EC" id="3.5.4.4"/>
    </reaction>
    <physiologicalReaction direction="left-to-right" evidence="8">
        <dbReference type="Rhea" id="RHEA:24409"/>
    </physiologicalReaction>
</comment>
<evidence type="ECO:0000313" key="13">
    <source>
        <dbReference type="Proteomes" id="UP000280960"/>
    </source>
</evidence>
<keyword evidence="7" id="KW-0862">Zinc</keyword>
<dbReference type="NCBIfam" id="TIGR00726">
    <property type="entry name" value="peptidoglycan editing factor PgeF"/>
    <property type="match status" value="1"/>
</dbReference>
<keyword evidence="6" id="KW-0378">Hydrolase</keyword>
<dbReference type="CDD" id="cd16833">
    <property type="entry name" value="YfiH"/>
    <property type="match status" value="1"/>
</dbReference>
<name>A0A3G2R683_9FIRM</name>
<dbReference type="GO" id="GO:0005507">
    <property type="term" value="F:copper ion binding"/>
    <property type="evidence" value="ECO:0007669"/>
    <property type="project" value="TreeGrafter"/>
</dbReference>
<evidence type="ECO:0000256" key="8">
    <source>
        <dbReference type="ARBA" id="ARBA00047989"/>
    </source>
</evidence>
<proteinExistence type="inferred from homology"/>
<comment type="function">
    <text evidence="2">Purine nucleoside enzyme that catalyzes the phosphorolysis of adenosine and inosine nucleosides, yielding D-ribose 1-phosphate and the respective free bases, adenine and hypoxanthine. Also catalyzes the phosphorolysis of S-methyl-5'-thioadenosine into adenine and S-methyl-5-thio-alpha-D-ribose 1-phosphate. Also has adenosine deaminase activity.</text>
</comment>
<evidence type="ECO:0000256" key="11">
    <source>
        <dbReference type="RuleBase" id="RU361274"/>
    </source>
</evidence>
<protein>
    <recommendedName>
        <fullName evidence="11">Purine nucleoside phosphorylase</fullName>
    </recommendedName>
</protein>
<dbReference type="GO" id="GO:0016787">
    <property type="term" value="F:hydrolase activity"/>
    <property type="evidence" value="ECO:0007669"/>
    <property type="project" value="UniProtKB-KW"/>
</dbReference>
<dbReference type="InterPro" id="IPR003730">
    <property type="entry name" value="Cu_polyphenol_OxRdtase"/>
</dbReference>
<accession>A0A3G2R683</accession>
<dbReference type="SUPFAM" id="SSF64438">
    <property type="entry name" value="CNF1/YfiH-like putative cysteine hydrolases"/>
    <property type="match status" value="1"/>
</dbReference>
<evidence type="ECO:0000256" key="4">
    <source>
        <dbReference type="ARBA" id="ARBA00022679"/>
    </source>
</evidence>
<evidence type="ECO:0000256" key="2">
    <source>
        <dbReference type="ARBA" id="ARBA00003215"/>
    </source>
</evidence>
<evidence type="ECO:0000256" key="10">
    <source>
        <dbReference type="ARBA" id="ARBA00049893"/>
    </source>
</evidence>
<dbReference type="InterPro" id="IPR038371">
    <property type="entry name" value="Cu_polyphenol_OxRdtase_sf"/>
</dbReference>
<keyword evidence="13" id="KW-1185">Reference proteome</keyword>
<evidence type="ECO:0000256" key="5">
    <source>
        <dbReference type="ARBA" id="ARBA00022723"/>
    </source>
</evidence>
<organism evidence="12 13">
    <name type="scientific">Biomaibacter acetigenes</name>
    <dbReference type="NCBI Taxonomy" id="2316383"/>
    <lineage>
        <taxon>Bacteria</taxon>
        <taxon>Bacillati</taxon>
        <taxon>Bacillota</taxon>
        <taxon>Clostridia</taxon>
        <taxon>Thermosediminibacterales</taxon>
        <taxon>Tepidanaerobacteraceae</taxon>
        <taxon>Biomaibacter</taxon>
    </lineage>
</organism>
<dbReference type="Proteomes" id="UP000280960">
    <property type="component" value="Chromosome"/>
</dbReference>
<dbReference type="EMBL" id="CP033169">
    <property type="protein sequence ID" value="AYO30367.1"/>
    <property type="molecule type" value="Genomic_DNA"/>
</dbReference>
<evidence type="ECO:0000256" key="7">
    <source>
        <dbReference type="ARBA" id="ARBA00022833"/>
    </source>
</evidence>
<reference evidence="12 13" key="1">
    <citation type="submission" date="2018-10" db="EMBL/GenBank/DDBJ databases">
        <authorList>
            <person name="Zhang X."/>
        </authorList>
    </citation>
    <scope>NUCLEOTIDE SEQUENCE [LARGE SCALE GENOMIC DNA]</scope>
    <source>
        <strain evidence="12 13">SK-G1</strain>
    </source>
</reference>
<evidence type="ECO:0000256" key="6">
    <source>
        <dbReference type="ARBA" id="ARBA00022801"/>
    </source>
</evidence>
<keyword evidence="4" id="KW-0808">Transferase</keyword>
<comment type="similarity">
    <text evidence="3 11">Belongs to the purine nucleoside phosphorylase YfiH/LACC1 family.</text>
</comment>
<comment type="catalytic activity">
    <reaction evidence="1">
        <text>inosine + phosphate = alpha-D-ribose 1-phosphate + hypoxanthine</text>
        <dbReference type="Rhea" id="RHEA:27646"/>
        <dbReference type="ChEBI" id="CHEBI:17368"/>
        <dbReference type="ChEBI" id="CHEBI:17596"/>
        <dbReference type="ChEBI" id="CHEBI:43474"/>
        <dbReference type="ChEBI" id="CHEBI:57720"/>
        <dbReference type="EC" id="2.4.2.1"/>
    </reaction>
    <physiologicalReaction direction="left-to-right" evidence="1">
        <dbReference type="Rhea" id="RHEA:27647"/>
    </physiologicalReaction>
</comment>
<evidence type="ECO:0000313" key="12">
    <source>
        <dbReference type="EMBL" id="AYO30367.1"/>
    </source>
</evidence>
<evidence type="ECO:0000256" key="9">
    <source>
        <dbReference type="ARBA" id="ARBA00048968"/>
    </source>
</evidence>
<dbReference type="InterPro" id="IPR011324">
    <property type="entry name" value="Cytotoxic_necrot_fac-like_cat"/>
</dbReference>
<dbReference type="KEGG" id="bacg:D2962_06805"/>
<dbReference type="GO" id="GO:0017061">
    <property type="term" value="F:S-methyl-5-thioadenosine phosphorylase activity"/>
    <property type="evidence" value="ECO:0007669"/>
    <property type="project" value="UniProtKB-EC"/>
</dbReference>
<dbReference type="PANTHER" id="PTHR30616:SF2">
    <property type="entry name" value="PURINE NUCLEOSIDE PHOSPHORYLASE LACC1"/>
    <property type="match status" value="1"/>
</dbReference>
<evidence type="ECO:0000256" key="3">
    <source>
        <dbReference type="ARBA" id="ARBA00007353"/>
    </source>
</evidence>
<keyword evidence="5" id="KW-0479">Metal-binding</keyword>
<comment type="catalytic activity">
    <reaction evidence="9">
        <text>adenosine + phosphate = alpha-D-ribose 1-phosphate + adenine</text>
        <dbReference type="Rhea" id="RHEA:27642"/>
        <dbReference type="ChEBI" id="CHEBI:16335"/>
        <dbReference type="ChEBI" id="CHEBI:16708"/>
        <dbReference type="ChEBI" id="CHEBI:43474"/>
        <dbReference type="ChEBI" id="CHEBI:57720"/>
        <dbReference type="EC" id="2.4.2.1"/>
    </reaction>
    <physiologicalReaction direction="left-to-right" evidence="9">
        <dbReference type="Rhea" id="RHEA:27643"/>
    </physiologicalReaction>
</comment>
<dbReference type="RefSeq" id="WP_122014563.1">
    <property type="nucleotide sequence ID" value="NZ_CP033169.1"/>
</dbReference>
<dbReference type="PANTHER" id="PTHR30616">
    <property type="entry name" value="UNCHARACTERIZED PROTEIN YFIH"/>
    <property type="match status" value="1"/>
</dbReference>
<dbReference type="Gene3D" id="3.60.140.10">
    <property type="entry name" value="CNF1/YfiH-like putative cysteine hydrolases"/>
    <property type="match status" value="1"/>
</dbReference>
<sequence>MDFELRQKGALKYLVIPSFEKTHLVKHGFSTRVGGVSRGAYQSLNLGLKKADEKDRVMENYRLLCDALGIDMNNLVASDQVHGDDIYEVLLQDRGKGIKRESDIINKDALMTKQKGVALVTYYADCVPLLFLDVGTPAIALAHAGWRGTVKKIGQKTVSQMVKKFGSHPENILVGIGPCIKSCCYEVDEPVVQEFKRAFSYLEELIEDKGGGHWMLDLVKANKEQLEDAGIKPQNITVSHYCTSCSNDLFFSYRADHGKTGSLAAVIELI</sequence>
<gene>
    <name evidence="12" type="primary">pgeF</name>
    <name evidence="12" type="ORF">D2962_06805</name>
</gene>
<evidence type="ECO:0000256" key="1">
    <source>
        <dbReference type="ARBA" id="ARBA00000553"/>
    </source>
</evidence>
<comment type="catalytic activity">
    <reaction evidence="10">
        <text>S-methyl-5'-thioadenosine + phosphate = 5-(methylsulfanyl)-alpha-D-ribose 1-phosphate + adenine</text>
        <dbReference type="Rhea" id="RHEA:11852"/>
        <dbReference type="ChEBI" id="CHEBI:16708"/>
        <dbReference type="ChEBI" id="CHEBI:17509"/>
        <dbReference type="ChEBI" id="CHEBI:43474"/>
        <dbReference type="ChEBI" id="CHEBI:58533"/>
        <dbReference type="EC" id="2.4.2.28"/>
    </reaction>
    <physiologicalReaction direction="left-to-right" evidence="10">
        <dbReference type="Rhea" id="RHEA:11853"/>
    </physiologicalReaction>
</comment>
<dbReference type="Pfam" id="PF02578">
    <property type="entry name" value="Cu-oxidase_4"/>
    <property type="match status" value="1"/>
</dbReference>
<dbReference type="AlphaFoldDB" id="A0A3G2R683"/>